<evidence type="ECO:0000313" key="2">
    <source>
        <dbReference type="Proteomes" id="UP000034705"/>
    </source>
</evidence>
<reference evidence="1 2" key="1">
    <citation type="journal article" date="2015" name="Nature">
        <title>rRNA introns, odd ribosomes, and small enigmatic genomes across a large radiation of phyla.</title>
        <authorList>
            <person name="Brown C.T."/>
            <person name="Hug L.A."/>
            <person name="Thomas B.C."/>
            <person name="Sharon I."/>
            <person name="Castelle C.J."/>
            <person name="Singh A."/>
            <person name="Wilkins M.J."/>
            <person name="Williams K.H."/>
            <person name="Banfield J.F."/>
        </authorList>
    </citation>
    <scope>NUCLEOTIDE SEQUENCE [LARGE SCALE GENOMIC DNA]</scope>
</reference>
<dbReference type="PROSITE" id="PS51257">
    <property type="entry name" value="PROKAR_LIPOPROTEIN"/>
    <property type="match status" value="1"/>
</dbReference>
<accession>A0A0G1PNP2</accession>
<organism evidence="1 2">
    <name type="scientific">Candidatus Uhrbacteria bacterium GW2011_GWF2_46_218</name>
    <dbReference type="NCBI Taxonomy" id="1619001"/>
    <lineage>
        <taxon>Bacteria</taxon>
        <taxon>Candidatus Uhriibacteriota</taxon>
    </lineage>
</organism>
<protein>
    <submittedName>
        <fullName evidence="1">Uncharacterized protein</fullName>
    </submittedName>
</protein>
<dbReference type="EMBL" id="LCMG01000001">
    <property type="protein sequence ID" value="KKU34386.1"/>
    <property type="molecule type" value="Genomic_DNA"/>
</dbReference>
<name>A0A0G1PNP2_9BACT</name>
<dbReference type="AlphaFoldDB" id="A0A0G1PNP2"/>
<sequence>MKLSHLPLLVLVICACEKKEEPIFTITPEPIKVVQETSLSTTEDIQTWKEMVRDLASKKPKPADPSASLALLSSFTFDDTSLQTLIGPDLYGISSTNPFLHSYNGNENWCPKEDHRQDQDVMGSQAEAQNLETQDKEWQASRIYMNLGHHEDAKRCMLALQSEQEWMAAGRLAVELGDFDVLNAVVDTLRQSDQTTRVQTLIRYAFELDHTGTAKHIIKRMEWKLYDAGWETLSWAIQCGETDLIPEILPDFVNDYMDEDGAQNHDHLILAYIAMQDKTDHAKAMEYATRMLENPRLNVVATVECAEGCNITPMVGTVAFWNMVSKDPNLSLAYLDRVNDWFRPLYFDPSREQTIPIESMVEQGPQDVYMLSWDVGYPQRAHLMWNLLREVAQSGGPILIQTYLGILNRKDWTEPAALSMQDREVGKKILGAGGNPNAPDLNQAEQYFVGRLFGGTNSLEAVDWYRTAEYSGGSNLTLVFEDKSTMASFDLNDFYRSGHLSREDILRLWAELEIQKVEYEGPVYPLTEEMILIAQAQDLLTQGKMEEAANICWGLLRVSGKDTCALNSLRADTPVEAGYLYDLVSRGMHLQDGQTTIHEAILHRANDILMSRNSWRRQMISLLELPEQVRKENEKLQRSLPVDRKGEVTNFPDVEALMQEIMPVVEEADPLLAAKIRIDQH</sequence>
<dbReference type="Proteomes" id="UP000034705">
    <property type="component" value="Unassembled WGS sequence"/>
</dbReference>
<gene>
    <name evidence="1" type="ORF">UX45_C0001G0095</name>
</gene>
<comment type="caution">
    <text evidence="1">The sequence shown here is derived from an EMBL/GenBank/DDBJ whole genome shotgun (WGS) entry which is preliminary data.</text>
</comment>
<proteinExistence type="predicted"/>
<evidence type="ECO:0000313" key="1">
    <source>
        <dbReference type="EMBL" id="KKU34386.1"/>
    </source>
</evidence>